<gene>
    <name evidence="3" type="ORF">BUALT_Bualt01G0198700</name>
</gene>
<feature type="region of interest" description="Disordered" evidence="1">
    <location>
        <begin position="442"/>
        <end position="538"/>
    </location>
</feature>
<sequence length="564" mass="62877">MSTPAPPPSAHSKKPHFQFPKPSPMTHQIPTKSHSNPLCKTLIIVLLLLAIPLFPSQAPEFITQSIVTQFWEIIHLLFIGIAVSYGLFGTKTSQMGSEKNVRLMNDDDSHAYLSEISHLSSIFEDGFENLCGPEQDMVNSYANSDALFLGKDRCVVDEGRNVRSFVSKDGVESVCEGNVNQAWRSEYSKGESLVVVSNGKYFLDGGDDLKPLNLPVRSLRSKIVDNDKPQLRNRDGFSPKFDVKGDNDVKVVKIRGVTPVNLEKKFEEVSGKPSIPWRSRSGRMENGKKLSNSKAFVHYRPHSVGEFEFEHIKTRSHSGSMFSSSPELSSSKVENNDSELIFSVSNPKEGPFDEDGSFGGDKARPFGIGFSSETRDFECSPKNFGFRGKQDRVGKGKQAIESLDSDVKPLNLAKGLSRAKSVRTIKCSRYIADGKEKYPSQVDGTLGRTFKRGRGEEPENSPMNHQNQELDSIFPMPKPKPTLLEFHNEEKQDIDDGNITLSDGEETKSEVGKSPDEDDTRNNFDNDAELEGSEVDRKAGEFIAKFREQIRLQKMSSVKGHNGW</sequence>
<keyword evidence="2" id="KW-1133">Transmembrane helix</keyword>
<proteinExistence type="predicted"/>
<keyword evidence="4" id="KW-1185">Reference proteome</keyword>
<feature type="transmembrane region" description="Helical" evidence="2">
    <location>
        <begin position="66"/>
        <end position="88"/>
    </location>
</feature>
<evidence type="ECO:0000313" key="3">
    <source>
        <dbReference type="EMBL" id="KAG8391544.1"/>
    </source>
</evidence>
<dbReference type="PANTHER" id="PTHR34059:SF1">
    <property type="entry name" value="EXPRESSED PROTEIN"/>
    <property type="match status" value="1"/>
</dbReference>
<reference evidence="3" key="1">
    <citation type="submission" date="2019-10" db="EMBL/GenBank/DDBJ databases">
        <authorList>
            <person name="Zhang R."/>
            <person name="Pan Y."/>
            <person name="Wang J."/>
            <person name="Ma R."/>
            <person name="Yu S."/>
        </authorList>
    </citation>
    <scope>NUCLEOTIDE SEQUENCE</scope>
    <source>
        <strain evidence="3">LA-IB0</strain>
        <tissue evidence="3">Leaf</tissue>
    </source>
</reference>
<comment type="caution">
    <text evidence="3">The sequence shown here is derived from an EMBL/GenBank/DDBJ whole genome shotgun (WGS) entry which is preliminary data.</text>
</comment>
<protein>
    <submittedName>
        <fullName evidence="3">Uncharacterized protein</fullName>
    </submittedName>
</protein>
<evidence type="ECO:0000313" key="4">
    <source>
        <dbReference type="Proteomes" id="UP000826271"/>
    </source>
</evidence>
<organism evidence="3 4">
    <name type="scientific">Buddleja alternifolia</name>
    <dbReference type="NCBI Taxonomy" id="168488"/>
    <lineage>
        <taxon>Eukaryota</taxon>
        <taxon>Viridiplantae</taxon>
        <taxon>Streptophyta</taxon>
        <taxon>Embryophyta</taxon>
        <taxon>Tracheophyta</taxon>
        <taxon>Spermatophyta</taxon>
        <taxon>Magnoliopsida</taxon>
        <taxon>eudicotyledons</taxon>
        <taxon>Gunneridae</taxon>
        <taxon>Pentapetalae</taxon>
        <taxon>asterids</taxon>
        <taxon>lamiids</taxon>
        <taxon>Lamiales</taxon>
        <taxon>Scrophulariaceae</taxon>
        <taxon>Buddlejeae</taxon>
        <taxon>Buddleja</taxon>
    </lineage>
</organism>
<accession>A0AAV6Y9M5</accession>
<feature type="compositionally biased region" description="Polar residues" evidence="1">
    <location>
        <begin position="461"/>
        <end position="470"/>
    </location>
</feature>
<dbReference type="EMBL" id="WHWC01000001">
    <property type="protein sequence ID" value="KAG8391544.1"/>
    <property type="molecule type" value="Genomic_DNA"/>
</dbReference>
<dbReference type="PANTHER" id="PTHR34059">
    <property type="entry name" value="EXPRESSED PROTEIN"/>
    <property type="match status" value="1"/>
</dbReference>
<keyword evidence="2" id="KW-0472">Membrane</keyword>
<evidence type="ECO:0000256" key="2">
    <source>
        <dbReference type="SAM" id="Phobius"/>
    </source>
</evidence>
<feature type="compositionally biased region" description="Basic and acidic residues" evidence="1">
    <location>
        <begin position="505"/>
        <end position="524"/>
    </location>
</feature>
<evidence type="ECO:0000256" key="1">
    <source>
        <dbReference type="SAM" id="MobiDB-lite"/>
    </source>
</evidence>
<feature type="region of interest" description="Disordered" evidence="1">
    <location>
        <begin position="1"/>
        <end position="32"/>
    </location>
</feature>
<keyword evidence="2" id="KW-0812">Transmembrane</keyword>
<dbReference type="InterPro" id="IPR008480">
    <property type="entry name" value="DUF761_pln"/>
</dbReference>
<dbReference type="AlphaFoldDB" id="A0AAV6Y9M5"/>
<dbReference type="Pfam" id="PF05553">
    <property type="entry name" value="DUF761"/>
    <property type="match status" value="1"/>
</dbReference>
<name>A0AAV6Y9M5_9LAMI</name>
<dbReference type="Proteomes" id="UP000826271">
    <property type="component" value="Unassembled WGS sequence"/>
</dbReference>
<feature type="transmembrane region" description="Helical" evidence="2">
    <location>
        <begin position="37"/>
        <end position="54"/>
    </location>
</feature>